<name>A0ABP8NCE7_9BACT</name>
<dbReference type="EMBL" id="BAABFA010000010">
    <property type="protein sequence ID" value="GAA4464988.1"/>
    <property type="molecule type" value="Genomic_DNA"/>
</dbReference>
<gene>
    <name evidence="1" type="ORF">GCM10023093_16430</name>
</gene>
<accession>A0ABP8NCE7</accession>
<reference evidence="2" key="1">
    <citation type="journal article" date="2019" name="Int. J. Syst. Evol. Microbiol.">
        <title>The Global Catalogue of Microorganisms (GCM) 10K type strain sequencing project: providing services to taxonomists for standard genome sequencing and annotation.</title>
        <authorList>
            <consortium name="The Broad Institute Genomics Platform"/>
            <consortium name="The Broad Institute Genome Sequencing Center for Infectious Disease"/>
            <person name="Wu L."/>
            <person name="Ma J."/>
        </authorList>
    </citation>
    <scope>NUCLEOTIDE SEQUENCE [LARGE SCALE GENOMIC DNA]</scope>
    <source>
        <strain evidence="2">JCM 32105</strain>
    </source>
</reference>
<dbReference type="SUPFAM" id="SSF53756">
    <property type="entry name" value="UDP-Glycosyltransferase/glycogen phosphorylase"/>
    <property type="match status" value="1"/>
</dbReference>
<keyword evidence="2" id="KW-1185">Reference proteome</keyword>
<evidence type="ECO:0000313" key="2">
    <source>
        <dbReference type="Proteomes" id="UP001500067"/>
    </source>
</evidence>
<dbReference type="Proteomes" id="UP001500067">
    <property type="component" value="Unassembled WGS sequence"/>
</dbReference>
<organism evidence="1 2">
    <name type="scientific">Nemorincola caseinilytica</name>
    <dbReference type="NCBI Taxonomy" id="2054315"/>
    <lineage>
        <taxon>Bacteria</taxon>
        <taxon>Pseudomonadati</taxon>
        <taxon>Bacteroidota</taxon>
        <taxon>Chitinophagia</taxon>
        <taxon>Chitinophagales</taxon>
        <taxon>Chitinophagaceae</taxon>
        <taxon>Nemorincola</taxon>
    </lineage>
</organism>
<proteinExistence type="predicted"/>
<evidence type="ECO:0000313" key="1">
    <source>
        <dbReference type="EMBL" id="GAA4464988.1"/>
    </source>
</evidence>
<comment type="caution">
    <text evidence="1">The sequence shown here is derived from an EMBL/GenBank/DDBJ whole genome shotgun (WGS) entry which is preliminary data.</text>
</comment>
<dbReference type="Gene3D" id="3.40.50.2000">
    <property type="entry name" value="Glycogen Phosphorylase B"/>
    <property type="match status" value="1"/>
</dbReference>
<sequence length="440" mass="49306">MLYNSMKILALTHAHLNSEGLSPVSCERADSVTGTWADRLGWKVDVVHTAGTKWRGIWPGGKGMKVNIIEEAPPTGLMMEAQELFATALKESLKKGRPIKAASLIVQRLRKRTRARLAAKGMADPQELVVAMKWGKYLAASAQIQRERYDAVFACVGYGDEYLLQTAYTLSERLGLPMVVDFRDLWSGHHEAHRFTAAQRALINKYERRLLARTVLISVPQTHMVHLLEKWVQCPVYHLMHSAYVDKRWEDGAVISNEFTMLYAGKLYPLGPGIRMLLEMVQLMAQAGMTRPFKCILHVDDPVALTRMAEEYGVTEHIEANGWISPAELWQKIRSAHLLLIPDSGVAEDHPVVPTKTFQYAYAGRQILCLFRYMNDEMRDFLQEHHAGAVCTDASAAAKWAVDLAADAGLYRELPPLRNVPMREDVAAAYGKAVAKALGK</sequence>
<protein>
    <submittedName>
        <fullName evidence="1">Uncharacterized protein</fullName>
    </submittedName>
</protein>